<sequence>MHAQIENDAVYFTTGFKIGEVSQNSAIIWTRLCKSAKPVPVQHVRQDKTFRSPKSFNNNMPVNEMDGAVEGSFGEIKVKLVSENDTIIIDWTYVSALKDYTYKRKVEGLKPNMFYKVKLTGRMGKGQPETTVFGSFNTAPDADDTSPIFFTSSTCQFFWSHDDPERGFKIYDEMKKLKPKFHSQTGDYVYYDKPGPFVKTIEMARHKWHAMNSWPSLKEFYMQTPLYIEKDDHDLLRDDAYPGKKPLGELTFEDGLALWYEQTPIGDKPYRTQRWGKDLQVWFVEVREFRSDNSIEDSKDKTIWGKEQIEWFRNTLESSNATFKVLISPTPIVGPDRPKGKNDNHSNKAFQTEGEWLRAYLAKHNVFVVNGDRHWQYASVDPVSGLREFSQGAVSDFHAGGWSQDNVLPQHKFLRVKGGFLATKVYRESGTPIIQFLHYDVDGNVVHEETFKN</sequence>
<dbReference type="Gene3D" id="2.60.40.380">
    <property type="entry name" value="Purple acid phosphatase-like, N-terminal"/>
    <property type="match status" value="1"/>
</dbReference>
<evidence type="ECO:0000313" key="3">
    <source>
        <dbReference type="Proteomes" id="UP000321080"/>
    </source>
</evidence>
<dbReference type="AlphaFoldDB" id="A0A5C7GF45"/>
<comment type="caution">
    <text evidence="2">The sequence shown here is derived from an EMBL/GenBank/DDBJ whole genome shotgun (WGS) entry which is preliminary data.</text>
</comment>
<dbReference type="PANTHER" id="PTHR43606">
    <property type="entry name" value="PHOSPHATASE, PUTATIVE (AFU_ORTHOLOGUE AFUA_6G08710)-RELATED"/>
    <property type="match status" value="1"/>
</dbReference>
<dbReference type="Proteomes" id="UP000321080">
    <property type="component" value="Unassembled WGS sequence"/>
</dbReference>
<reference evidence="2 3" key="1">
    <citation type="submission" date="2019-08" db="EMBL/GenBank/DDBJ databases">
        <title>Seonamhaeicola sediminis sp. nov., isolated from marine sediment.</title>
        <authorList>
            <person name="Cao W.R."/>
        </authorList>
    </citation>
    <scope>NUCLEOTIDE SEQUENCE [LARGE SCALE GENOMIC DNA]</scope>
    <source>
        <strain evidence="2 3">1505</strain>
    </source>
</reference>
<dbReference type="SUPFAM" id="SSF56300">
    <property type="entry name" value="Metallo-dependent phosphatases"/>
    <property type="match status" value="1"/>
</dbReference>
<evidence type="ECO:0000259" key="1">
    <source>
        <dbReference type="Pfam" id="PF09423"/>
    </source>
</evidence>
<dbReference type="EMBL" id="VRKQ01000018">
    <property type="protein sequence ID" value="TXG35473.1"/>
    <property type="molecule type" value="Genomic_DNA"/>
</dbReference>
<accession>A0A5C7GF45</accession>
<gene>
    <name evidence="2" type="ORF">FUA22_16660</name>
</gene>
<dbReference type="Pfam" id="PF09423">
    <property type="entry name" value="PhoD"/>
    <property type="match status" value="1"/>
</dbReference>
<dbReference type="OrthoDB" id="9763616at2"/>
<dbReference type="InterPro" id="IPR052900">
    <property type="entry name" value="Phospholipid_Metab_Enz"/>
</dbReference>
<evidence type="ECO:0000313" key="2">
    <source>
        <dbReference type="EMBL" id="TXG35473.1"/>
    </source>
</evidence>
<dbReference type="InterPro" id="IPR029052">
    <property type="entry name" value="Metallo-depent_PP-like"/>
</dbReference>
<organism evidence="2 3">
    <name type="scientific">Seonamhaeicola maritimus</name>
    <dbReference type="NCBI Taxonomy" id="2591822"/>
    <lineage>
        <taxon>Bacteria</taxon>
        <taxon>Pseudomonadati</taxon>
        <taxon>Bacteroidota</taxon>
        <taxon>Flavobacteriia</taxon>
        <taxon>Flavobacteriales</taxon>
        <taxon>Flavobacteriaceae</taxon>
    </lineage>
</organism>
<proteinExistence type="predicted"/>
<dbReference type="PANTHER" id="PTHR43606:SF1">
    <property type="entry name" value="PHOD-LIKE PHOSPHATASE METALLOPHOSPHATASE DOMAIN-CONTAINING PROTEIN"/>
    <property type="match status" value="1"/>
</dbReference>
<name>A0A5C7GF45_9FLAO</name>
<dbReference type="RefSeq" id="WP_147769721.1">
    <property type="nucleotide sequence ID" value="NZ_VRKQ01000018.1"/>
</dbReference>
<protein>
    <submittedName>
        <fullName evidence="2">Alkaline phosphatase</fullName>
    </submittedName>
</protein>
<keyword evidence="3" id="KW-1185">Reference proteome</keyword>
<dbReference type="Gene3D" id="3.60.21.70">
    <property type="entry name" value="PhoD-like phosphatase"/>
    <property type="match status" value="1"/>
</dbReference>
<feature type="domain" description="PhoD-like phosphatase metallophosphatase" evidence="1">
    <location>
        <begin position="153"/>
        <end position="396"/>
    </location>
</feature>
<dbReference type="InterPro" id="IPR038607">
    <property type="entry name" value="PhoD-like_sf"/>
</dbReference>
<dbReference type="InterPro" id="IPR018946">
    <property type="entry name" value="PhoD-like_MPP"/>
</dbReference>